<dbReference type="Pfam" id="PF25023">
    <property type="entry name" value="TEN_YD-shell"/>
    <property type="match status" value="2"/>
</dbReference>
<dbReference type="Gene3D" id="2.180.10.10">
    <property type="entry name" value="RHS repeat-associated core"/>
    <property type="match status" value="3"/>
</dbReference>
<dbReference type="CDD" id="cd14742">
    <property type="entry name" value="PAAR_RHS"/>
    <property type="match status" value="1"/>
</dbReference>
<dbReference type="Gene3D" id="2.60.200.60">
    <property type="match status" value="1"/>
</dbReference>
<dbReference type="PANTHER" id="PTHR32305:SF15">
    <property type="entry name" value="PROTEIN RHSA-RELATED"/>
    <property type="match status" value="1"/>
</dbReference>
<protein>
    <submittedName>
        <fullName evidence="6">Rhs family YD-repeats/PAAR motif protein</fullName>
    </submittedName>
</protein>
<dbReference type="InterPro" id="IPR008727">
    <property type="entry name" value="PAAR_motif"/>
</dbReference>
<dbReference type="PRINTS" id="PR00394">
    <property type="entry name" value="RHSPROTEIN"/>
</dbReference>
<keyword evidence="1" id="KW-0677">Repeat</keyword>
<evidence type="ECO:0000259" key="2">
    <source>
        <dbReference type="Pfam" id="PF13930"/>
    </source>
</evidence>
<dbReference type="InterPro" id="IPR044927">
    <property type="entry name" value="Endonuclea_NS_2"/>
</dbReference>
<feature type="domain" description="Teneurin-like YD-shell" evidence="4">
    <location>
        <begin position="477"/>
        <end position="596"/>
    </location>
</feature>
<dbReference type="InterPro" id="IPR056823">
    <property type="entry name" value="TEN-like_YD-shell"/>
</dbReference>
<dbReference type="InterPro" id="IPR050708">
    <property type="entry name" value="T6SS_VgrG/RHS"/>
</dbReference>
<feature type="domain" description="Double-stranded DNA deaminase toxin A prePAAR motif" evidence="5">
    <location>
        <begin position="1"/>
        <end position="56"/>
    </location>
</feature>
<dbReference type="Pfam" id="PF20148">
    <property type="entry name" value="DUF6531"/>
    <property type="match status" value="1"/>
</dbReference>
<evidence type="ECO:0000313" key="6">
    <source>
        <dbReference type="EMBL" id="SOS37444.1"/>
    </source>
</evidence>
<dbReference type="InterPro" id="IPR022385">
    <property type="entry name" value="Rhs_assc_core"/>
</dbReference>
<reference evidence="6 7" key="1">
    <citation type="submission" date="2017-11" db="EMBL/GenBank/DDBJ databases">
        <authorList>
            <person name="Han C.G."/>
        </authorList>
    </citation>
    <scope>NUCLEOTIDE SEQUENCE [LARGE SCALE GENOMIC DNA]</scope>
    <source>
        <strain evidence="6">CFBP3840</strain>
    </source>
</reference>
<dbReference type="InterPro" id="IPR057925">
    <property type="entry name" value="prePAAR_DddA"/>
</dbReference>
<evidence type="ECO:0000256" key="1">
    <source>
        <dbReference type="ARBA" id="ARBA00022737"/>
    </source>
</evidence>
<feature type="domain" description="Type VII secretion system protein EssD-like" evidence="2">
    <location>
        <begin position="1314"/>
        <end position="1391"/>
    </location>
</feature>
<organism evidence="6 7">
    <name type="scientific">Pseudomonas syringae</name>
    <dbReference type="NCBI Taxonomy" id="317"/>
    <lineage>
        <taxon>Bacteria</taxon>
        <taxon>Pseudomonadati</taxon>
        <taxon>Pseudomonadota</taxon>
        <taxon>Gammaproteobacteria</taxon>
        <taxon>Pseudomonadales</taxon>
        <taxon>Pseudomonadaceae</taxon>
        <taxon>Pseudomonas</taxon>
    </lineage>
</organism>
<evidence type="ECO:0000259" key="5">
    <source>
        <dbReference type="Pfam" id="PF25799"/>
    </source>
</evidence>
<feature type="domain" description="Teneurin-like YD-shell" evidence="4">
    <location>
        <begin position="997"/>
        <end position="1249"/>
    </location>
</feature>
<gene>
    <name evidence="6" type="ORF">CFBP3840_00368</name>
</gene>
<accession>A0A2K4WNM3</accession>
<proteinExistence type="predicted"/>
<feature type="domain" description="DUF6531" evidence="3">
    <location>
        <begin position="231"/>
        <end position="304"/>
    </location>
</feature>
<evidence type="ECO:0000259" key="4">
    <source>
        <dbReference type="Pfam" id="PF25023"/>
    </source>
</evidence>
<dbReference type="InterPro" id="IPR006530">
    <property type="entry name" value="YD"/>
</dbReference>
<evidence type="ECO:0000259" key="3">
    <source>
        <dbReference type="Pfam" id="PF20148"/>
    </source>
</evidence>
<dbReference type="Pfam" id="PF13930">
    <property type="entry name" value="Endonuclea_NS_2"/>
    <property type="match status" value="1"/>
</dbReference>
<dbReference type="NCBIfam" id="TIGR01643">
    <property type="entry name" value="YD_repeat_2x"/>
    <property type="match status" value="5"/>
</dbReference>
<dbReference type="Pfam" id="PF05593">
    <property type="entry name" value="RHS_repeat"/>
    <property type="match status" value="1"/>
</dbReference>
<evidence type="ECO:0000313" key="7">
    <source>
        <dbReference type="Proteomes" id="UP000238095"/>
    </source>
</evidence>
<dbReference type="Pfam" id="PF05488">
    <property type="entry name" value="PAAR_motif"/>
    <property type="match status" value="1"/>
</dbReference>
<dbReference type="EMBL" id="LT963409">
    <property type="protein sequence ID" value="SOS37444.1"/>
    <property type="molecule type" value="Genomic_DNA"/>
</dbReference>
<dbReference type="RefSeq" id="WP_060402938.1">
    <property type="nucleotide sequence ID" value="NZ_LT963409.1"/>
</dbReference>
<sequence length="1408" mass="157833">MFEAARLLDEIEHTGALTGFLLGAVVGIAAVAYVSFTFVTCGFGGILLGLAVGLAGNALASLGEAIGSAFSSPAGQIESASPNVFINGRPAAFAIESTAVCDKHSPIVKVAEGSSNVFINGLPAARKGDKLTCGAKIGTGSPNVFIGGGTQRYLPVDDEVSAMYRYTVDILLIVAGGAKAVTSIAKLGMQAGLKAAGPCALRFMGGVFLGDAIFRFGVAPLAEKVLGGLHGNPVDTTTGRKLLIDESDFGLPGLMPIEWTRFYASDLTVDSALGKGWVLPWEQSLRRKGSFLYLSDNQGRSVPFVTLDYNQRIYNAQEQLYLVRTEGGHYLLQTLDNVFYYFGEVPDDNQPVPLERIENALGHFLHFVRSEDGVLTDICATGGQRVHLHYDEVTSRLSTVKRIVDDKAVETLVRYGYDSNGQLNSVYNRNGDAVRNFSYTDGLMTRHANALGLSCEYRWETLDDKPRVVEHWTSDGEHFQFDYDFEARQTRVTDVLGRRAEVTWNADRRVVASTDFGGEQYRIALDDTGNINSLTLPDGNQLGFEYDDLSRLTAETDPLGRTTRYQHHYKTTLVKQITYPDGAVWKARYDERGNLVAEIDALGHKTEYLNGEDGLPHTIVDPTLKSKYLWWNNLAQVERFQDCSGKSTYYRYDERHQLVAVTDALNNTTTLERKPGGEVLRIDHPDGTRESFTYNAHGQVLTHTDGKDQTTHLARNARGLPTRRQDPKGLMVAYQYDKALRLAALSNENDATYTFAYDDSDRLIEEKRIDQLTRRFSYNLGGHLTQVEETGYGEKGERPQRSTHFERDPIGRLLARLNDDARQDFTYDDSDRLLSIQRTPTDGGRKLGVSAEKLEFAYDILGRLTQETSPQGALTYDYDPLSNLTTLTLPTGQHLNHLYYGSGHLHQLNLDGQLISDMERDDLHREIYRTQGKLTSCFGYDALGRKSWQYATTLPAEKLSQIQNPLIKPERYVEHAYNPIHRRYEYDPADELSRTLDKLRGEVTYEYEANGRLLEHNPEKRFEGEAFRYDAAGNRLNFNTSRFDRVKDNRLKQWNNHEYKYDAWGNLVEKIVGIVRWQTFTYDSENRLVKTETMANSQVESTSSYQYDSLGRRVAKQWEIKGKTDQKRFLWQGLRMLREESPGQSSLYLYEPGSYAPLARVDEKEGEVENKVYYFHTDQIGTPLEMTDAEGQIVWQAKYRPWGAIEKLVVNEVEQNLRFQGQYFDVETGLHYNTFRYYDPEIGRFITQDPIGLSGGDNLYLYAPNPYGWVDPLGWCVNASVTRGPAGQPLRATATITKADIKKGGTATNASSRSWARSLGNPDDDAGHIIAKLLGGSGGKDGVFPQLKGINRGQFRAFESTIASTVNKRGPVDVELNFIYGSGGTRPTSITYDVYRQGNKILEGIFEN</sequence>
<dbReference type="NCBIfam" id="TIGR03696">
    <property type="entry name" value="Rhs_assc_core"/>
    <property type="match status" value="1"/>
</dbReference>
<dbReference type="PANTHER" id="PTHR32305">
    <property type="match status" value="1"/>
</dbReference>
<dbReference type="Proteomes" id="UP000238095">
    <property type="component" value="Chromosome 1"/>
</dbReference>
<dbReference type="InterPro" id="IPR045351">
    <property type="entry name" value="DUF6531"/>
</dbReference>
<name>A0A2K4WNM3_PSESX</name>
<dbReference type="InterPro" id="IPR031325">
    <property type="entry name" value="RHS_repeat"/>
</dbReference>
<dbReference type="Pfam" id="PF25799">
    <property type="entry name" value="prePAAR_I"/>
    <property type="match status" value="1"/>
</dbReference>